<dbReference type="AlphaFoldDB" id="A0A930DPG2"/>
<accession>A0A930DPG2</accession>
<dbReference type="InterPro" id="IPR001920">
    <property type="entry name" value="Asp/Glu_race"/>
</dbReference>
<dbReference type="EMBL" id="JABZRD010000386">
    <property type="protein sequence ID" value="MBF1284150.1"/>
    <property type="molecule type" value="Genomic_DNA"/>
</dbReference>
<dbReference type="Proteomes" id="UP000709351">
    <property type="component" value="Unassembled WGS sequence"/>
</dbReference>
<evidence type="ECO:0000313" key="1">
    <source>
        <dbReference type="EMBL" id="MBF1284150.1"/>
    </source>
</evidence>
<gene>
    <name evidence="1" type="ORF">HXM93_06445</name>
</gene>
<reference evidence="1" key="1">
    <citation type="submission" date="2020-04" db="EMBL/GenBank/DDBJ databases">
        <title>Deep metagenomics examines the oral microbiome during advanced dental caries in children, revealing novel taxa and co-occurrences with host molecules.</title>
        <authorList>
            <person name="Baker J.L."/>
            <person name="Morton J.T."/>
            <person name="Dinis M."/>
            <person name="Alvarez R."/>
            <person name="Tran N.C."/>
            <person name="Knight R."/>
            <person name="Edlund A."/>
        </authorList>
    </citation>
    <scope>NUCLEOTIDE SEQUENCE</scope>
    <source>
        <strain evidence="1">JCVI_24_bin.2</strain>
    </source>
</reference>
<organism evidence="1 2">
    <name type="scientific">Oribacterium parvum</name>
    <dbReference type="NCBI Taxonomy" id="1501329"/>
    <lineage>
        <taxon>Bacteria</taxon>
        <taxon>Bacillati</taxon>
        <taxon>Bacillota</taxon>
        <taxon>Clostridia</taxon>
        <taxon>Lachnospirales</taxon>
        <taxon>Lachnospiraceae</taxon>
        <taxon>Oribacterium</taxon>
    </lineage>
</organism>
<comment type="caution">
    <text evidence="1">The sequence shown here is derived from an EMBL/GenBank/DDBJ whole genome shotgun (WGS) entry which is preliminary data.</text>
</comment>
<sequence length="41" mass="4538">MDKDKAIGIFDSGLGGLSVLRKLKQELPGEDFIFYGDQKHA</sequence>
<dbReference type="SUPFAM" id="SSF53681">
    <property type="entry name" value="Aspartate/glutamate racemase"/>
    <property type="match status" value="1"/>
</dbReference>
<feature type="non-terminal residue" evidence="1">
    <location>
        <position position="41"/>
    </location>
</feature>
<proteinExistence type="predicted"/>
<dbReference type="GO" id="GO:0016855">
    <property type="term" value="F:racemase and epimerase activity, acting on amino acids and derivatives"/>
    <property type="evidence" value="ECO:0007669"/>
    <property type="project" value="InterPro"/>
</dbReference>
<dbReference type="Gene3D" id="3.40.50.1860">
    <property type="match status" value="1"/>
</dbReference>
<evidence type="ECO:0000313" key="2">
    <source>
        <dbReference type="Proteomes" id="UP000709351"/>
    </source>
</evidence>
<protein>
    <submittedName>
        <fullName evidence="1">Glutamate racemase</fullName>
    </submittedName>
</protein>
<name>A0A930DPG2_9FIRM</name>